<evidence type="ECO:0000256" key="1">
    <source>
        <dbReference type="ARBA" id="ARBA00001947"/>
    </source>
</evidence>
<dbReference type="CDD" id="cd08279">
    <property type="entry name" value="Zn_ADH_class_III"/>
    <property type="match status" value="1"/>
</dbReference>
<dbReference type="GO" id="GO:0051903">
    <property type="term" value="F:S-(hydroxymethyl)glutathione dehydrogenase [NAD(P)+] activity"/>
    <property type="evidence" value="ECO:0007669"/>
    <property type="project" value="TreeGrafter"/>
</dbReference>
<keyword evidence="5" id="KW-0520">NAD</keyword>
<dbReference type="GO" id="GO:0046294">
    <property type="term" value="P:formaldehyde catabolic process"/>
    <property type="evidence" value="ECO:0007669"/>
    <property type="project" value="TreeGrafter"/>
</dbReference>
<dbReference type="InterPro" id="IPR002328">
    <property type="entry name" value="ADH_Zn_CS"/>
</dbReference>
<evidence type="ECO:0000313" key="8">
    <source>
        <dbReference type="EMBL" id="QIB65060.1"/>
    </source>
</evidence>
<evidence type="ECO:0000256" key="3">
    <source>
        <dbReference type="ARBA" id="ARBA00022833"/>
    </source>
</evidence>
<name>A0A6C0TZ13_9GAMM</name>
<evidence type="ECO:0000256" key="5">
    <source>
        <dbReference type="ARBA" id="ARBA00023027"/>
    </source>
</evidence>
<dbReference type="KEGG" id="kim:G3T16_06260"/>
<dbReference type="GO" id="GO:0005829">
    <property type="term" value="C:cytosol"/>
    <property type="evidence" value="ECO:0007669"/>
    <property type="project" value="TreeGrafter"/>
</dbReference>
<evidence type="ECO:0000313" key="9">
    <source>
        <dbReference type="Proteomes" id="UP000477680"/>
    </source>
</evidence>
<dbReference type="SMART" id="SM00829">
    <property type="entry name" value="PKS_ER"/>
    <property type="match status" value="1"/>
</dbReference>
<keyword evidence="9" id="KW-1185">Reference proteome</keyword>
<dbReference type="AlphaFoldDB" id="A0A6C0TZ13"/>
<keyword evidence="2 6" id="KW-0479">Metal-binding</keyword>
<dbReference type="Gene3D" id="3.90.180.10">
    <property type="entry name" value="Medium-chain alcohol dehydrogenases, catalytic domain"/>
    <property type="match status" value="1"/>
</dbReference>
<comment type="similarity">
    <text evidence="6">Belongs to the zinc-containing alcohol dehydrogenase family.</text>
</comment>
<sequence>MKAAVLREVNSPLTIEDVKIDKPGPKEVLIRTCATGVCHSDLHLANGSWRTPLPVILGHESSGIVEQIGSDVRHVKPGDHVITCISSHCGHCEECLTGHMYMCLSPEDSRPEADGARLWKDDSADSIIHQQANLSGYAEQMLVPHSTVTAIRRDMPLDVAALIGCAVTTGAGAVLNTAQVGFGDTVAVIGCGGIGLCAINAAYIAGASRIIAIDTRKSKLSLAREFGATDVVDSATDDPVEQVRELTGGGVNYSFEAVGLKETAEQAFKMLRSRGVATIIGMIKPSVRLELRGADFLNERCLQGSAMGSNRFPVDMQRFVEFYMQGRLHLDKLISRRIKLDQINEAFDDLESGNVARSIIVFDT</sequence>
<evidence type="ECO:0000256" key="2">
    <source>
        <dbReference type="ARBA" id="ARBA00022723"/>
    </source>
</evidence>
<dbReference type="InterPro" id="IPR011032">
    <property type="entry name" value="GroES-like_sf"/>
</dbReference>
<evidence type="ECO:0000259" key="7">
    <source>
        <dbReference type="SMART" id="SM00829"/>
    </source>
</evidence>
<dbReference type="InterPro" id="IPR013154">
    <property type="entry name" value="ADH-like_N"/>
</dbReference>
<evidence type="ECO:0000256" key="6">
    <source>
        <dbReference type="RuleBase" id="RU361277"/>
    </source>
</evidence>
<dbReference type="InterPro" id="IPR036291">
    <property type="entry name" value="NAD(P)-bd_dom_sf"/>
</dbReference>
<feature type="domain" description="Enoyl reductase (ER)" evidence="7">
    <location>
        <begin position="8"/>
        <end position="362"/>
    </location>
</feature>
<dbReference type="SUPFAM" id="SSF50129">
    <property type="entry name" value="GroES-like"/>
    <property type="match status" value="2"/>
</dbReference>
<dbReference type="EMBL" id="CP048711">
    <property type="protein sequence ID" value="QIB65060.1"/>
    <property type="molecule type" value="Genomic_DNA"/>
</dbReference>
<organism evidence="8 9">
    <name type="scientific">Kineobactrum salinum</name>
    <dbReference type="NCBI Taxonomy" id="2708301"/>
    <lineage>
        <taxon>Bacteria</taxon>
        <taxon>Pseudomonadati</taxon>
        <taxon>Pseudomonadota</taxon>
        <taxon>Gammaproteobacteria</taxon>
        <taxon>Cellvibrionales</taxon>
        <taxon>Halieaceae</taxon>
        <taxon>Kineobactrum</taxon>
    </lineage>
</organism>
<dbReference type="PANTHER" id="PTHR43880:SF12">
    <property type="entry name" value="ALCOHOL DEHYDROGENASE CLASS-3"/>
    <property type="match status" value="1"/>
</dbReference>
<evidence type="ECO:0000256" key="4">
    <source>
        <dbReference type="ARBA" id="ARBA00023002"/>
    </source>
</evidence>
<dbReference type="Pfam" id="PF08240">
    <property type="entry name" value="ADH_N"/>
    <property type="match status" value="1"/>
</dbReference>
<dbReference type="RefSeq" id="WP_163494307.1">
    <property type="nucleotide sequence ID" value="NZ_CP048711.1"/>
</dbReference>
<dbReference type="FunFam" id="3.40.50.720:FF:000003">
    <property type="entry name" value="S-(hydroxymethyl)glutathione dehydrogenase"/>
    <property type="match status" value="1"/>
</dbReference>
<dbReference type="Gene3D" id="3.40.50.720">
    <property type="entry name" value="NAD(P)-binding Rossmann-like Domain"/>
    <property type="match status" value="1"/>
</dbReference>
<dbReference type="PROSITE" id="PS00059">
    <property type="entry name" value="ADH_ZINC"/>
    <property type="match status" value="1"/>
</dbReference>
<proteinExistence type="inferred from homology"/>
<reference evidence="8 9" key="1">
    <citation type="submission" date="2020-02" db="EMBL/GenBank/DDBJ databases">
        <title>Genome sequencing for Kineobactrum sp. M2.</title>
        <authorList>
            <person name="Park S.-J."/>
        </authorList>
    </citation>
    <scope>NUCLEOTIDE SEQUENCE [LARGE SCALE GENOMIC DNA]</scope>
    <source>
        <strain evidence="8 9">M2</strain>
    </source>
</reference>
<dbReference type="Pfam" id="PF00107">
    <property type="entry name" value="ADH_zinc_N"/>
    <property type="match status" value="1"/>
</dbReference>
<keyword evidence="4" id="KW-0560">Oxidoreductase</keyword>
<dbReference type="InterPro" id="IPR013149">
    <property type="entry name" value="ADH-like_C"/>
</dbReference>
<dbReference type="GO" id="GO:0008270">
    <property type="term" value="F:zinc ion binding"/>
    <property type="evidence" value="ECO:0007669"/>
    <property type="project" value="InterPro"/>
</dbReference>
<gene>
    <name evidence="8" type="ORF">G3T16_06260</name>
</gene>
<protein>
    <submittedName>
        <fullName evidence="8">Zn-dependent alcohol dehydrogenase</fullName>
    </submittedName>
</protein>
<dbReference type="SUPFAM" id="SSF51735">
    <property type="entry name" value="NAD(P)-binding Rossmann-fold domains"/>
    <property type="match status" value="1"/>
</dbReference>
<dbReference type="PANTHER" id="PTHR43880">
    <property type="entry name" value="ALCOHOL DEHYDROGENASE"/>
    <property type="match status" value="1"/>
</dbReference>
<dbReference type="Proteomes" id="UP000477680">
    <property type="component" value="Chromosome"/>
</dbReference>
<keyword evidence="3 6" id="KW-0862">Zinc</keyword>
<comment type="cofactor">
    <cofactor evidence="1 6">
        <name>Zn(2+)</name>
        <dbReference type="ChEBI" id="CHEBI:29105"/>
    </cofactor>
</comment>
<dbReference type="InterPro" id="IPR020843">
    <property type="entry name" value="ER"/>
</dbReference>
<accession>A0A6C0TZ13</accession>